<reference evidence="5 6" key="1">
    <citation type="journal article" date="2014" name="BMC Genomics">
        <title>Genome and secretome analysis of the hemibiotrophic fungal pathogen, Moniliophthora roreri, which causes frosty pod rot disease of cacao: mechanisms of the biotrophic and necrotrophic phases.</title>
        <authorList>
            <person name="Meinhardt L.W."/>
            <person name="Costa G.G.L."/>
            <person name="Thomazella D.P.T."/>
            <person name="Teixeira P.J.P.L."/>
            <person name="Carazzolle M.F."/>
            <person name="Schuster S.C."/>
            <person name="Carlson J.E."/>
            <person name="Guiltinan M.J."/>
            <person name="Mieczkowski P."/>
            <person name="Farmer A."/>
            <person name="Ramaraj T."/>
            <person name="Crozier J."/>
            <person name="Davis R.E."/>
            <person name="Shao J."/>
            <person name="Melnick R.L."/>
            <person name="Pereira G.A.G."/>
            <person name="Bailey B.A."/>
        </authorList>
    </citation>
    <scope>NUCLEOTIDE SEQUENCE [LARGE SCALE GENOMIC DNA]</scope>
    <source>
        <strain evidence="5 6">MCA 2997</strain>
    </source>
</reference>
<dbReference type="PANTHER" id="PTHR24171">
    <property type="entry name" value="ANKYRIN REPEAT DOMAIN-CONTAINING PROTEIN 39-RELATED"/>
    <property type="match status" value="1"/>
</dbReference>
<evidence type="ECO:0000256" key="4">
    <source>
        <dbReference type="SAM" id="MobiDB-lite"/>
    </source>
</evidence>
<evidence type="ECO:0000313" key="6">
    <source>
        <dbReference type="Proteomes" id="UP000017559"/>
    </source>
</evidence>
<dbReference type="InterPro" id="IPR036770">
    <property type="entry name" value="Ankyrin_rpt-contain_sf"/>
</dbReference>
<dbReference type="PROSITE" id="PS50088">
    <property type="entry name" value="ANK_REPEAT"/>
    <property type="match status" value="7"/>
</dbReference>
<dbReference type="EMBL" id="AWSO01001192">
    <property type="protein sequence ID" value="ESK84918.1"/>
    <property type="molecule type" value="Genomic_DNA"/>
</dbReference>
<keyword evidence="6" id="KW-1185">Reference proteome</keyword>
<dbReference type="InterPro" id="IPR002110">
    <property type="entry name" value="Ankyrin_rpt"/>
</dbReference>
<dbReference type="OrthoDB" id="194358at2759"/>
<dbReference type="SUPFAM" id="SSF48403">
    <property type="entry name" value="Ankyrin repeat"/>
    <property type="match status" value="1"/>
</dbReference>
<feature type="region of interest" description="Disordered" evidence="4">
    <location>
        <begin position="308"/>
        <end position="332"/>
    </location>
</feature>
<keyword evidence="1" id="KW-0677">Repeat</keyword>
<feature type="repeat" description="ANK" evidence="3">
    <location>
        <begin position="473"/>
        <end position="505"/>
    </location>
</feature>
<keyword evidence="2 3" id="KW-0040">ANK repeat</keyword>
<evidence type="ECO:0000256" key="1">
    <source>
        <dbReference type="ARBA" id="ARBA00022737"/>
    </source>
</evidence>
<proteinExistence type="predicted"/>
<dbReference type="Gene3D" id="1.25.40.20">
    <property type="entry name" value="Ankyrin repeat-containing domain"/>
    <property type="match status" value="1"/>
</dbReference>
<gene>
    <name evidence="5" type="ORF">Moror_9268</name>
</gene>
<dbReference type="AlphaFoldDB" id="V2WDK8"/>
<dbReference type="Pfam" id="PF12796">
    <property type="entry name" value="Ank_2"/>
    <property type="match status" value="3"/>
</dbReference>
<evidence type="ECO:0000256" key="3">
    <source>
        <dbReference type="PROSITE-ProRule" id="PRU00023"/>
    </source>
</evidence>
<dbReference type="PROSITE" id="PS50297">
    <property type="entry name" value="ANK_REP_REGION"/>
    <property type="match status" value="7"/>
</dbReference>
<comment type="caution">
    <text evidence="5">The sequence shown here is derived from an EMBL/GenBank/DDBJ whole genome shotgun (WGS) entry which is preliminary data.</text>
</comment>
<feature type="repeat" description="ANK" evidence="3">
    <location>
        <begin position="575"/>
        <end position="604"/>
    </location>
</feature>
<feature type="repeat" description="ANK" evidence="3">
    <location>
        <begin position="506"/>
        <end position="538"/>
    </location>
</feature>
<dbReference type="HOGENOM" id="CLU_408305_0_0_1"/>
<sequence>MQTTQPWLGADQEGGFFQNSSDFVINGGVFTNGGSSAKSTGIADHEQLQSESEVYARMLLLKKKGYPLWNPNVSDDLPPEYRKRGVSIGDVGTIDEEGRFEYFFNILLPADHPSNMAGGVPAGFIPLSVGPGKKERSYPPGTHIAHPWSDIHKRQLGRHEVELSRELEDALGTRKIPPEVRYGFQIEANSSEGAILFLPEGGICEDNQNENAFDNYAARNAISWYTHVNGVLGRCLGGNSLLLVTGVDKTTAWGVASFSHAKKRVSMTMVPSACTQSKYWFCSVSCAAAHSGPPHNTLRELDLSTDLETPNHSEVSASPNDAGGDHPTDAGEDYHRALAKPTVSTERVPPRSLPYHPLAVINKHLLDEHYNADVVLSHDSCWFSLIKNGEDTVPSDIELLHRVNENYDAVLSNVHGLHIIQLLLKQNNMKRADPNVQGGKYEKALQAALEAGNLNNVKLLIEKGADPNVQGGKYGTALQAASMAGNLEIVKMLFEKGADPNVPGGMYETALQAASREGNLEIVKLLVEKGADPNVQGGIYGTALQAASLTGNLEIVKLLVEKGAALHLKGGMYGTALYAALQAGNLEIVKLLVEKEADPNVRGSMYATALQAASQAGNIDIVKLLVEKGADPNFQGGMHETALQAASRAGNLEIVKLLVEKEADPDIQGWNYC</sequence>
<protein>
    <submittedName>
        <fullName evidence="5">Multiple ankyrin repeats single kh domain</fullName>
    </submittedName>
</protein>
<evidence type="ECO:0000313" key="5">
    <source>
        <dbReference type="EMBL" id="ESK84918.1"/>
    </source>
</evidence>
<name>V2WDK8_MONRO</name>
<feature type="repeat" description="ANK" evidence="3">
    <location>
        <begin position="638"/>
        <end position="670"/>
    </location>
</feature>
<dbReference type="SMART" id="SM00248">
    <property type="entry name" value="ANK"/>
    <property type="match status" value="7"/>
</dbReference>
<feature type="repeat" description="ANK" evidence="3">
    <location>
        <begin position="440"/>
        <end position="472"/>
    </location>
</feature>
<feature type="repeat" description="ANK" evidence="3">
    <location>
        <begin position="542"/>
        <end position="571"/>
    </location>
</feature>
<feature type="repeat" description="ANK" evidence="3">
    <location>
        <begin position="605"/>
        <end position="637"/>
    </location>
</feature>
<organism evidence="5 6">
    <name type="scientific">Moniliophthora roreri (strain MCA 2997)</name>
    <name type="common">Cocoa frosty pod rot fungus</name>
    <name type="synonym">Crinipellis roreri</name>
    <dbReference type="NCBI Taxonomy" id="1381753"/>
    <lineage>
        <taxon>Eukaryota</taxon>
        <taxon>Fungi</taxon>
        <taxon>Dikarya</taxon>
        <taxon>Basidiomycota</taxon>
        <taxon>Agaricomycotina</taxon>
        <taxon>Agaricomycetes</taxon>
        <taxon>Agaricomycetidae</taxon>
        <taxon>Agaricales</taxon>
        <taxon>Marasmiineae</taxon>
        <taxon>Marasmiaceae</taxon>
        <taxon>Moniliophthora</taxon>
    </lineage>
</organism>
<feature type="compositionally biased region" description="Polar residues" evidence="4">
    <location>
        <begin position="308"/>
        <end position="319"/>
    </location>
</feature>
<dbReference type="KEGG" id="mrr:Moror_9268"/>
<feature type="compositionally biased region" description="Basic and acidic residues" evidence="4">
    <location>
        <begin position="323"/>
        <end position="332"/>
    </location>
</feature>
<dbReference type="Proteomes" id="UP000017559">
    <property type="component" value="Unassembled WGS sequence"/>
</dbReference>
<accession>V2WDK8</accession>
<evidence type="ECO:0000256" key="2">
    <source>
        <dbReference type="ARBA" id="ARBA00023043"/>
    </source>
</evidence>